<proteinExistence type="predicted"/>
<dbReference type="EMBL" id="CP017717">
    <property type="protein sequence ID" value="AQZ62866.1"/>
    <property type="molecule type" value="Genomic_DNA"/>
</dbReference>
<name>A0A1U9ZY27_9ACTN</name>
<dbReference type="OrthoDB" id="9806395at2"/>
<dbReference type="KEGG" id="noa:BKM31_16620"/>
<reference evidence="3" key="1">
    <citation type="journal article" date="2017" name="Med. Chem. Commun.">
        <title>Nonomuraea sp. ATCC 55076 harbours the largest actinomycete chromosome to date and the kistamicin biosynthetic gene cluster.</title>
        <authorList>
            <person name="Nazari B."/>
            <person name="Forneris C.C."/>
            <person name="Gibson M.I."/>
            <person name="Moon K."/>
            <person name="Schramma K.R."/>
            <person name="Seyedsayamdost M.R."/>
        </authorList>
    </citation>
    <scope>NUCLEOTIDE SEQUENCE [LARGE SCALE GENOMIC DNA]</scope>
    <source>
        <strain evidence="3">ATCC 55076</strain>
    </source>
</reference>
<organism evidence="2 3">
    <name type="scientific">[Actinomadura] parvosata subsp. kistnae</name>
    <dbReference type="NCBI Taxonomy" id="1909395"/>
    <lineage>
        <taxon>Bacteria</taxon>
        <taxon>Bacillati</taxon>
        <taxon>Actinomycetota</taxon>
        <taxon>Actinomycetes</taxon>
        <taxon>Streptosporangiales</taxon>
        <taxon>Streptosporangiaceae</taxon>
        <taxon>Nonomuraea</taxon>
    </lineage>
</organism>
<keyword evidence="3" id="KW-1185">Reference proteome</keyword>
<dbReference type="Gene3D" id="3.40.50.410">
    <property type="entry name" value="von Willebrand factor, type A domain"/>
    <property type="match status" value="1"/>
</dbReference>
<gene>
    <name evidence="2" type="ORF">BKM31_16620</name>
</gene>
<dbReference type="RefSeq" id="WP_080039054.1">
    <property type="nucleotide sequence ID" value="NZ_CP017717.1"/>
</dbReference>
<protein>
    <recommendedName>
        <fullName evidence="1">VWFA domain-containing protein</fullName>
    </recommendedName>
</protein>
<dbReference type="InterPro" id="IPR002035">
    <property type="entry name" value="VWF_A"/>
</dbReference>
<dbReference type="InterPro" id="IPR036465">
    <property type="entry name" value="vWFA_dom_sf"/>
</dbReference>
<dbReference type="AlphaFoldDB" id="A0A1U9ZY27"/>
<evidence type="ECO:0000313" key="3">
    <source>
        <dbReference type="Proteomes" id="UP000190797"/>
    </source>
</evidence>
<dbReference type="SMART" id="SM00327">
    <property type="entry name" value="VWA"/>
    <property type="match status" value="1"/>
</dbReference>
<evidence type="ECO:0000259" key="1">
    <source>
        <dbReference type="PROSITE" id="PS50234"/>
    </source>
</evidence>
<feature type="domain" description="VWFA" evidence="1">
    <location>
        <begin position="19"/>
        <end position="219"/>
    </location>
</feature>
<accession>A0A1U9ZY27</accession>
<sequence>MSGPVDALPPAQPAKSRILITLVVDTSSSMSHLGRIDELNAALHGWRRQISAYTHVMRMGEIALVTFGNGHVRVIDPRGKESGAVGQPFVPMTDFDPPRLEAGGVTPMVEGIQQALDILGTRKQQLRSSGIPLANRPLMYLITDGAPTDDQGRLTDRWRDLAPVLRKQEEGRHLLFFALGVREADHEVLRGLAPESAYNLGEMEFSKVLQLVSASTEKVAAGTARNQGASEIYQQVDQHMQMREWLGHHG</sequence>
<dbReference type="PROSITE" id="PS50234">
    <property type="entry name" value="VWFA"/>
    <property type="match status" value="1"/>
</dbReference>
<dbReference type="STRING" id="1909395.BKM31_16620"/>
<dbReference type="Pfam" id="PF00092">
    <property type="entry name" value="VWA"/>
    <property type="match status" value="1"/>
</dbReference>
<evidence type="ECO:0000313" key="2">
    <source>
        <dbReference type="EMBL" id="AQZ62866.1"/>
    </source>
</evidence>
<dbReference type="Proteomes" id="UP000190797">
    <property type="component" value="Chromosome"/>
</dbReference>
<dbReference type="SUPFAM" id="SSF53300">
    <property type="entry name" value="vWA-like"/>
    <property type="match status" value="1"/>
</dbReference>